<gene>
    <name evidence="5" type="ORF">EAS64_38955</name>
</gene>
<keyword evidence="2 5" id="KW-0808">Transferase</keyword>
<dbReference type="PANTHER" id="PTHR45947:SF3">
    <property type="entry name" value="SULFOQUINOVOSYL TRANSFERASE SQD2"/>
    <property type="match status" value="1"/>
</dbReference>
<dbReference type="Pfam" id="PF00534">
    <property type="entry name" value="Glycos_transf_1"/>
    <property type="match status" value="1"/>
</dbReference>
<feature type="domain" description="Glycosyltransferase subfamily 4-like N-terminal" evidence="4">
    <location>
        <begin position="20"/>
        <end position="181"/>
    </location>
</feature>
<dbReference type="SUPFAM" id="SSF53756">
    <property type="entry name" value="UDP-Glycosyltransferase/glycogen phosphorylase"/>
    <property type="match status" value="1"/>
</dbReference>
<dbReference type="PANTHER" id="PTHR45947">
    <property type="entry name" value="SULFOQUINOVOSYL TRANSFERASE SQD2"/>
    <property type="match status" value="1"/>
</dbReference>
<dbReference type="GO" id="GO:1901137">
    <property type="term" value="P:carbohydrate derivative biosynthetic process"/>
    <property type="evidence" value="ECO:0007669"/>
    <property type="project" value="UniProtKB-ARBA"/>
</dbReference>
<evidence type="ECO:0000313" key="5">
    <source>
        <dbReference type="EMBL" id="TVZ00055.1"/>
    </source>
</evidence>
<evidence type="ECO:0000313" key="6">
    <source>
        <dbReference type="Proteomes" id="UP000460272"/>
    </source>
</evidence>
<dbReference type="EMBL" id="RPFW01000010">
    <property type="protein sequence ID" value="TVZ00055.1"/>
    <property type="molecule type" value="Genomic_DNA"/>
</dbReference>
<evidence type="ECO:0000256" key="1">
    <source>
        <dbReference type="ARBA" id="ARBA00022676"/>
    </source>
</evidence>
<comment type="caution">
    <text evidence="5">The sequence shown here is derived from an EMBL/GenBank/DDBJ whole genome shotgun (WGS) entry which is preliminary data.</text>
</comment>
<dbReference type="AlphaFoldDB" id="A0A6P2BPG5"/>
<sequence length="371" mass="40219">MSASPLRVLMATARYLPDMGGIEMHVDEVSRHLAKSGEFEITVLATDRSRSRPRREVIDGVTVLRVPAWPRHRDYYLAPGIARVAGQRDRWDLVHCQGIHTPVPVLAMLAARRARTPYMVTFHTGGHSLRHRNALRTVQWRAVGPLLRGAAALVAVSHFEADTLAARAYLGSKPITVIRNGGTLPPPPTGTNVIPGRIVSVGRLEHYKGHHRVIEALPDVITGNPEAHLVIIGRGPYEDELRVSARRHGVADRVTITQLPPADRQAMAEAMAEASVIAAMSDYEAHPVAVMEALSVGRPVVGYDVAGIGELVAEGLVEGVTPGTPASVVAKQLLEAMARPAPATLPELPTWNTSAEELGQVYLETARNRRN</sequence>
<dbReference type="Pfam" id="PF13579">
    <property type="entry name" value="Glyco_trans_4_4"/>
    <property type="match status" value="1"/>
</dbReference>
<protein>
    <submittedName>
        <fullName evidence="5">Glycosyltransferase family 1 protein</fullName>
    </submittedName>
</protein>
<dbReference type="Gene3D" id="3.40.50.2000">
    <property type="entry name" value="Glycogen Phosphorylase B"/>
    <property type="match status" value="2"/>
</dbReference>
<dbReference type="InterPro" id="IPR001296">
    <property type="entry name" value="Glyco_trans_1"/>
</dbReference>
<feature type="domain" description="Glycosyl transferase family 1" evidence="3">
    <location>
        <begin position="197"/>
        <end position="316"/>
    </location>
</feature>
<dbReference type="OrthoDB" id="9806887at2"/>
<dbReference type="InterPro" id="IPR028098">
    <property type="entry name" value="Glyco_trans_4-like_N"/>
</dbReference>
<proteinExistence type="predicted"/>
<evidence type="ECO:0000256" key="2">
    <source>
        <dbReference type="ARBA" id="ARBA00022679"/>
    </source>
</evidence>
<keyword evidence="1" id="KW-0328">Glycosyltransferase</keyword>
<dbReference type="Proteomes" id="UP000460272">
    <property type="component" value="Unassembled WGS sequence"/>
</dbReference>
<evidence type="ECO:0000259" key="4">
    <source>
        <dbReference type="Pfam" id="PF13579"/>
    </source>
</evidence>
<name>A0A6P2BPG5_9ACTN</name>
<reference evidence="5 6" key="1">
    <citation type="submission" date="2018-11" db="EMBL/GenBank/DDBJ databases">
        <title>Trebonia kvetii gen.nov., sp.nov., a novel acidophilic actinobacterium, and proposal of the new actinobacterial family Treboniaceae fam. nov.</title>
        <authorList>
            <person name="Rapoport D."/>
            <person name="Sagova-Mareckova M."/>
            <person name="Sedlacek I."/>
            <person name="Provaznik J."/>
            <person name="Kralova S."/>
            <person name="Pavlinic D."/>
            <person name="Benes V."/>
            <person name="Kopecky J."/>
        </authorList>
    </citation>
    <scope>NUCLEOTIDE SEQUENCE [LARGE SCALE GENOMIC DNA]</scope>
    <source>
        <strain evidence="5 6">15Tr583</strain>
    </source>
</reference>
<evidence type="ECO:0000259" key="3">
    <source>
        <dbReference type="Pfam" id="PF00534"/>
    </source>
</evidence>
<organism evidence="5 6">
    <name type="scientific">Trebonia kvetii</name>
    <dbReference type="NCBI Taxonomy" id="2480626"/>
    <lineage>
        <taxon>Bacteria</taxon>
        <taxon>Bacillati</taxon>
        <taxon>Actinomycetota</taxon>
        <taxon>Actinomycetes</taxon>
        <taxon>Streptosporangiales</taxon>
        <taxon>Treboniaceae</taxon>
        <taxon>Trebonia</taxon>
    </lineage>
</organism>
<accession>A0A6P2BPG5</accession>
<dbReference type="CDD" id="cd03801">
    <property type="entry name" value="GT4_PimA-like"/>
    <property type="match status" value="1"/>
</dbReference>
<dbReference type="RefSeq" id="WP_145861594.1">
    <property type="nucleotide sequence ID" value="NZ_RPFW01000010.1"/>
</dbReference>
<dbReference type="InterPro" id="IPR050194">
    <property type="entry name" value="Glycosyltransferase_grp1"/>
</dbReference>
<dbReference type="GO" id="GO:0016757">
    <property type="term" value="F:glycosyltransferase activity"/>
    <property type="evidence" value="ECO:0007669"/>
    <property type="project" value="UniProtKB-KW"/>
</dbReference>
<keyword evidence="6" id="KW-1185">Reference proteome</keyword>